<evidence type="ECO:0000313" key="4">
    <source>
        <dbReference type="Proteomes" id="UP000505020"/>
    </source>
</evidence>
<dbReference type="AlphaFoldDB" id="A0A7D4C4J7"/>
<evidence type="ECO:0000313" key="3">
    <source>
        <dbReference type="EMBL" id="QKG91838.1"/>
    </source>
</evidence>
<accession>A0A7D4C4J7</accession>
<dbReference type="GeneID" id="55593906"/>
<feature type="region of interest" description="Disordered" evidence="1">
    <location>
        <begin position="1"/>
        <end position="25"/>
    </location>
</feature>
<keyword evidence="2" id="KW-0472">Membrane</keyword>
<feature type="transmembrane region" description="Helical" evidence="2">
    <location>
        <begin position="55"/>
        <end position="76"/>
    </location>
</feature>
<keyword evidence="2" id="KW-1133">Transmembrane helix</keyword>
<dbReference type="KEGG" id="hsai:HPS36_02850"/>
<reference evidence="3 4" key="1">
    <citation type="submission" date="2020-05" db="EMBL/GenBank/DDBJ databases">
        <title>Halorubrum RHB-C sp.nov., an extremely halophilic archaeon isolated from solar salt farm.</title>
        <authorList>
            <person name="Ho H."/>
            <person name="Danganan R.E."/>
            <person name="Dedeles G.R."/>
            <person name="Kim S.-G."/>
        </authorList>
    </citation>
    <scope>NUCLEOTIDE SEQUENCE [LARGE SCALE GENOMIC DNA]</scope>
    <source>
        <strain evidence="3 4">RHB-C</strain>
    </source>
</reference>
<gene>
    <name evidence="3" type="ORF">HPS36_02850</name>
</gene>
<evidence type="ECO:0000256" key="1">
    <source>
        <dbReference type="SAM" id="MobiDB-lite"/>
    </source>
</evidence>
<feature type="compositionally biased region" description="Polar residues" evidence="1">
    <location>
        <begin position="1"/>
        <end position="10"/>
    </location>
</feature>
<organism evidence="3 4">
    <name type="scientific">Halorubrum salinarum</name>
    <dbReference type="NCBI Taxonomy" id="2739057"/>
    <lineage>
        <taxon>Archaea</taxon>
        <taxon>Methanobacteriati</taxon>
        <taxon>Methanobacteriota</taxon>
        <taxon>Stenosarchaea group</taxon>
        <taxon>Halobacteria</taxon>
        <taxon>Halobacteriales</taxon>
        <taxon>Haloferacaceae</taxon>
        <taxon>Halorubrum</taxon>
    </lineage>
</organism>
<name>A0A7D4C4J7_9EURY</name>
<dbReference type="EMBL" id="CP053941">
    <property type="protein sequence ID" value="QKG91838.1"/>
    <property type="molecule type" value="Genomic_DNA"/>
</dbReference>
<sequence>MPSETPATAETRSDDGPPSAADEPSRWKRIGNAVSLAALCALAAIQFLGADPRPWGLAAGWAAATAFGLGPVAWLARDRLSPERYETLTYVAFGAAILAVSVGLGVALAFGVPYYPYGPGFLAGVAVGIAVVAVAERTIVPERMRGAGI</sequence>
<feature type="transmembrane region" description="Helical" evidence="2">
    <location>
        <begin position="88"/>
        <end position="111"/>
    </location>
</feature>
<keyword evidence="2" id="KW-0812">Transmembrane</keyword>
<feature type="transmembrane region" description="Helical" evidence="2">
    <location>
        <begin position="30"/>
        <end position="49"/>
    </location>
</feature>
<dbReference type="RefSeq" id="WP_173228427.1">
    <property type="nucleotide sequence ID" value="NZ_CP053941.1"/>
</dbReference>
<keyword evidence="4" id="KW-1185">Reference proteome</keyword>
<proteinExistence type="predicted"/>
<feature type="transmembrane region" description="Helical" evidence="2">
    <location>
        <begin position="117"/>
        <end position="135"/>
    </location>
</feature>
<dbReference type="Proteomes" id="UP000505020">
    <property type="component" value="Chromosome"/>
</dbReference>
<evidence type="ECO:0000256" key="2">
    <source>
        <dbReference type="SAM" id="Phobius"/>
    </source>
</evidence>
<protein>
    <submittedName>
        <fullName evidence="3">Uncharacterized protein</fullName>
    </submittedName>
</protein>